<sequence length="190" mass="21221">MSEIHVFTRPDLPSDSRRIGEPYSPDYNRYDEGVRYLYKNGAHDLTLFWSGPSPAELAGLRDRPVTVGLYDHGPAAFLLYKVDDVCEWSDAAFNVHLVPEGERELPAEPTGERSRLIITLVDADDGIIKGRRLVSLDKVMTQSLRHVMATQAEAPFVRPLYDIAVQETYARFPDTDAMAEAAEIIEAALG</sequence>
<evidence type="ECO:0000313" key="2">
    <source>
        <dbReference type="EMBL" id="TCJ11762.1"/>
    </source>
</evidence>
<dbReference type="AlphaFoldDB" id="A0A4R1B175"/>
<reference evidence="2 3" key="1">
    <citation type="submission" date="2019-03" db="EMBL/GenBank/DDBJ databases">
        <title>Genome sequence of Thiobacillaceae bacterium LSR1, a sulfur-oxidizing bacterium isolated from freshwater sediment.</title>
        <authorList>
            <person name="Li S."/>
        </authorList>
    </citation>
    <scope>NUCLEOTIDE SEQUENCE [LARGE SCALE GENOMIC DNA]</scope>
    <source>
        <strain evidence="2 3">LSR1</strain>
    </source>
</reference>
<protein>
    <submittedName>
        <fullName evidence="2">Uncharacterized protein</fullName>
    </submittedName>
</protein>
<evidence type="ECO:0000313" key="3">
    <source>
        <dbReference type="Proteomes" id="UP000295443"/>
    </source>
</evidence>
<comment type="caution">
    <text evidence="2">The sequence shown here is derived from an EMBL/GenBank/DDBJ whole genome shotgun (WGS) entry which is preliminary data.</text>
</comment>
<dbReference type="Proteomes" id="UP000295443">
    <property type="component" value="Unassembled WGS sequence"/>
</dbReference>
<dbReference type="OrthoDB" id="5564758at2"/>
<accession>A0A4R1B175</accession>
<keyword evidence="3" id="KW-1185">Reference proteome</keyword>
<evidence type="ECO:0000256" key="1">
    <source>
        <dbReference type="SAM" id="MobiDB-lite"/>
    </source>
</evidence>
<organism evidence="2 3">
    <name type="scientific">Parasulfuritortus cantonensis</name>
    <dbReference type="NCBI Taxonomy" id="2528202"/>
    <lineage>
        <taxon>Bacteria</taxon>
        <taxon>Pseudomonadati</taxon>
        <taxon>Pseudomonadota</taxon>
        <taxon>Betaproteobacteria</taxon>
        <taxon>Nitrosomonadales</taxon>
        <taxon>Thiobacillaceae</taxon>
        <taxon>Parasulfuritortus</taxon>
    </lineage>
</organism>
<dbReference type="RefSeq" id="WP_131448619.1">
    <property type="nucleotide sequence ID" value="NZ_SJZB01000049.1"/>
</dbReference>
<feature type="region of interest" description="Disordered" evidence="1">
    <location>
        <begin position="1"/>
        <end position="24"/>
    </location>
</feature>
<gene>
    <name evidence="2" type="ORF">EZJ19_13970</name>
</gene>
<name>A0A4R1B175_9PROT</name>
<dbReference type="EMBL" id="SJZB01000049">
    <property type="protein sequence ID" value="TCJ11762.1"/>
    <property type="molecule type" value="Genomic_DNA"/>
</dbReference>
<proteinExistence type="predicted"/>
<feature type="compositionally biased region" description="Basic and acidic residues" evidence="1">
    <location>
        <begin position="1"/>
        <end position="20"/>
    </location>
</feature>